<evidence type="ECO:0000256" key="2">
    <source>
        <dbReference type="ARBA" id="ARBA00022670"/>
    </source>
</evidence>
<evidence type="ECO:0000313" key="10">
    <source>
        <dbReference type="Proteomes" id="UP000187209"/>
    </source>
</evidence>
<feature type="active site" evidence="5">
    <location>
        <position position="380"/>
    </location>
</feature>
<evidence type="ECO:0000256" key="5">
    <source>
        <dbReference type="PIRSR" id="PIRSR622684-1"/>
    </source>
</evidence>
<dbReference type="OrthoDB" id="268518at2759"/>
<dbReference type="InterPro" id="IPR022684">
    <property type="entry name" value="Calpain_cysteine_protease"/>
</dbReference>
<proteinExistence type="inferred from homology"/>
<protein>
    <recommendedName>
        <fullName evidence="11">Calpain catalytic domain-containing protein</fullName>
    </recommendedName>
</protein>
<dbReference type="InterPro" id="IPR001300">
    <property type="entry name" value="Peptidase_C2_calpain_cat"/>
</dbReference>
<reference evidence="9 10" key="1">
    <citation type="submission" date="2016-11" db="EMBL/GenBank/DDBJ databases">
        <title>The macronuclear genome of Stentor coeruleus: a giant cell with tiny introns.</title>
        <authorList>
            <person name="Slabodnick M."/>
            <person name="Ruby J.G."/>
            <person name="Reiff S.B."/>
            <person name="Swart E.C."/>
            <person name="Gosai S."/>
            <person name="Prabakaran S."/>
            <person name="Witkowska E."/>
            <person name="Larue G.E."/>
            <person name="Fisher S."/>
            <person name="Freeman R.M."/>
            <person name="Gunawardena J."/>
            <person name="Chu W."/>
            <person name="Stover N.A."/>
            <person name="Gregory B.D."/>
            <person name="Nowacki M."/>
            <person name="Derisi J."/>
            <person name="Roy S.W."/>
            <person name="Marshall W.F."/>
            <person name="Sood P."/>
        </authorList>
    </citation>
    <scope>NUCLEOTIDE SEQUENCE [LARGE SCALE GENOMIC DNA]</scope>
    <source>
        <strain evidence="9">WM001</strain>
    </source>
</reference>
<evidence type="ECO:0000259" key="8">
    <source>
        <dbReference type="PROSITE" id="PS50222"/>
    </source>
</evidence>
<dbReference type="GO" id="GO:0004198">
    <property type="term" value="F:calcium-dependent cysteine-type endopeptidase activity"/>
    <property type="evidence" value="ECO:0007669"/>
    <property type="project" value="InterPro"/>
</dbReference>
<dbReference type="SUPFAM" id="SSF49758">
    <property type="entry name" value="Calpain large subunit, middle domain (domain III)"/>
    <property type="match status" value="1"/>
</dbReference>
<evidence type="ECO:0000256" key="4">
    <source>
        <dbReference type="ARBA" id="ARBA00022807"/>
    </source>
</evidence>
<sequence length="790" mass="91300">METQVISKEIYPGVLVHRQILSDKLQEFLVENKRYNTLDFEIDFSGSEGIRIENSHSLTINLEILPTRTQPIARVITEGKFFINSKFRFNICPPPADVARQLIAEDSDDILKKLRMSSKIFKNLPINKVSLDQISSELKGNNFIDPDFSPSDSSIYAGYSISKSELIHWRRPTDIFNDGFTLFPDEIEPNDIRPGNLEDYWFLSALSTLSERPQLVKRLFFSEEVNPDGVYRLRFCKGGEWVVITVDDYFPCLPQGNPIYSRSFNNDIWILLLEKAYAKLHGSYMLLRNGWAHEALLDLTGCPSENLLFDSKKARDMIDSNSFWGYLRELDENGALLSACVTEEHFENSGPRHGGLMPGYSYTILQLRETRNEYLLNIRNPWGYFEWEGDWSNKSPLWTSELINSFHPELGEDDGTFWMSLRDFLNYFNSINICRVKTFYEARVHGKFLRLNIDERSCVISKFYYCLDIPETTKIYIGVHQEDERIFGADSKRTYLDIGLVIFKRDRGDNPVILSYKSNENKREIEIEVELQPGSYIILPRTTGCRLRRPINAAIEYPSLLLDKQLHPLFLSTIKDIFRKYDIMLKGELGYHEFKNLMETFSENITQKDFDNIKANFCSTQFGLTQEGLVSYFKDALSKRGDEKIWEWLLAVGYDKDFFSIKSRVFMLSLHSTSKLKLTVRDAVKSNLDKLATLELLKKYGRKKNDQADVELLSLVEPDAAAFTYGVFNKLEDKSIKPTLDCSKAKGVLISTMSDIITVTLPPKTGEILAHFVRVDENFDFRVNFVYTIT</sequence>
<dbReference type="CDD" id="cd00044">
    <property type="entry name" value="CysPc"/>
    <property type="match status" value="1"/>
</dbReference>
<evidence type="ECO:0000256" key="3">
    <source>
        <dbReference type="ARBA" id="ARBA00022801"/>
    </source>
</evidence>
<dbReference type="Gene3D" id="3.90.70.10">
    <property type="entry name" value="Cysteine proteinases"/>
    <property type="match status" value="1"/>
</dbReference>
<dbReference type="AlphaFoldDB" id="A0A1R2CJG0"/>
<keyword evidence="3" id="KW-0378">Hydrolase</keyword>
<comment type="caution">
    <text evidence="6">Lacks conserved residue(s) required for the propagation of feature annotation.</text>
</comment>
<name>A0A1R2CJG0_9CILI</name>
<keyword evidence="4" id="KW-0788">Thiol protease</keyword>
<dbReference type="SMART" id="SM00230">
    <property type="entry name" value="CysPc"/>
    <property type="match status" value="1"/>
</dbReference>
<dbReference type="SUPFAM" id="SSF54001">
    <property type="entry name" value="Cysteine proteinases"/>
    <property type="match status" value="1"/>
</dbReference>
<evidence type="ECO:0000313" key="9">
    <source>
        <dbReference type="EMBL" id="OMJ89137.1"/>
    </source>
</evidence>
<evidence type="ECO:0008006" key="11">
    <source>
        <dbReference type="Google" id="ProtNLM"/>
    </source>
</evidence>
<comment type="caution">
    <text evidence="9">The sequence shown here is derived from an EMBL/GenBank/DDBJ whole genome shotgun (WGS) entry which is preliminary data.</text>
</comment>
<dbReference type="InterPro" id="IPR002048">
    <property type="entry name" value="EF_hand_dom"/>
</dbReference>
<feature type="domain" description="Calpain catalytic" evidence="7">
    <location>
        <begin position="142"/>
        <end position="437"/>
    </location>
</feature>
<dbReference type="PANTHER" id="PTHR10183">
    <property type="entry name" value="CALPAIN"/>
    <property type="match status" value="1"/>
</dbReference>
<keyword evidence="2" id="KW-0645">Protease</keyword>
<keyword evidence="10" id="KW-1185">Reference proteome</keyword>
<dbReference type="InterPro" id="IPR036213">
    <property type="entry name" value="Calpain_III_sf"/>
</dbReference>
<evidence type="ECO:0000256" key="6">
    <source>
        <dbReference type="PROSITE-ProRule" id="PRU00239"/>
    </source>
</evidence>
<dbReference type="Pfam" id="PF00648">
    <property type="entry name" value="Peptidase_C2"/>
    <property type="match status" value="1"/>
</dbReference>
<comment type="similarity">
    <text evidence="1">Belongs to the peptidase C2 family.</text>
</comment>
<dbReference type="Gene3D" id="1.10.238.10">
    <property type="entry name" value="EF-hand"/>
    <property type="match status" value="1"/>
</dbReference>
<dbReference type="PANTHER" id="PTHR10183:SF379">
    <property type="entry name" value="CALPAIN-5"/>
    <property type="match status" value="1"/>
</dbReference>
<dbReference type="PROSITE" id="PS50203">
    <property type="entry name" value="CALPAIN_CAT"/>
    <property type="match status" value="1"/>
</dbReference>
<gene>
    <name evidence="9" type="ORF">SteCoe_8765</name>
</gene>
<dbReference type="InterPro" id="IPR038765">
    <property type="entry name" value="Papain-like_cys_pep_sf"/>
</dbReference>
<dbReference type="PRINTS" id="PR00704">
    <property type="entry name" value="CALPAIN"/>
</dbReference>
<evidence type="ECO:0000256" key="1">
    <source>
        <dbReference type="ARBA" id="ARBA00007623"/>
    </source>
</evidence>
<feature type="domain" description="EF-hand" evidence="8">
    <location>
        <begin position="569"/>
        <end position="604"/>
    </location>
</feature>
<dbReference type="Proteomes" id="UP000187209">
    <property type="component" value="Unassembled WGS sequence"/>
</dbReference>
<accession>A0A1R2CJG0</accession>
<dbReference type="GO" id="GO:0005509">
    <property type="term" value="F:calcium ion binding"/>
    <property type="evidence" value="ECO:0007669"/>
    <property type="project" value="InterPro"/>
</dbReference>
<organism evidence="9 10">
    <name type="scientific">Stentor coeruleus</name>
    <dbReference type="NCBI Taxonomy" id="5963"/>
    <lineage>
        <taxon>Eukaryota</taxon>
        <taxon>Sar</taxon>
        <taxon>Alveolata</taxon>
        <taxon>Ciliophora</taxon>
        <taxon>Postciliodesmatophora</taxon>
        <taxon>Heterotrichea</taxon>
        <taxon>Heterotrichida</taxon>
        <taxon>Stentoridae</taxon>
        <taxon>Stentor</taxon>
    </lineage>
</organism>
<dbReference type="GO" id="GO:0006508">
    <property type="term" value="P:proteolysis"/>
    <property type="evidence" value="ECO:0007669"/>
    <property type="project" value="UniProtKB-KW"/>
</dbReference>
<evidence type="ECO:0000259" key="7">
    <source>
        <dbReference type="PROSITE" id="PS50203"/>
    </source>
</evidence>
<dbReference type="EMBL" id="MPUH01000133">
    <property type="protein sequence ID" value="OMJ89137.1"/>
    <property type="molecule type" value="Genomic_DNA"/>
</dbReference>
<dbReference type="PROSITE" id="PS50222">
    <property type="entry name" value="EF_HAND_2"/>
    <property type="match status" value="1"/>
</dbReference>